<keyword evidence="4" id="KW-1185">Reference proteome</keyword>
<organism evidence="3 4">
    <name type="scientific">Microbacterium dextranolyticum</name>
    <dbReference type="NCBI Taxonomy" id="36806"/>
    <lineage>
        <taxon>Bacteria</taxon>
        <taxon>Bacillati</taxon>
        <taxon>Actinomycetota</taxon>
        <taxon>Actinomycetes</taxon>
        <taxon>Micrococcales</taxon>
        <taxon>Microbacteriaceae</taxon>
        <taxon>Microbacterium</taxon>
    </lineage>
</organism>
<dbReference type="PRINTS" id="PR00080">
    <property type="entry name" value="SDRFAMILY"/>
</dbReference>
<evidence type="ECO:0000313" key="3">
    <source>
        <dbReference type="EMBL" id="GLJ95165.1"/>
    </source>
</evidence>
<proteinExistence type="inferred from homology"/>
<dbReference type="InterPro" id="IPR036291">
    <property type="entry name" value="NAD(P)-bd_dom_sf"/>
</dbReference>
<comment type="similarity">
    <text evidence="1">Belongs to the short-chain dehydrogenases/reductases (SDR) family.</text>
</comment>
<dbReference type="FunFam" id="3.40.50.720:FF:000173">
    <property type="entry name" value="3-oxoacyl-[acyl-carrier protein] reductase"/>
    <property type="match status" value="1"/>
</dbReference>
<dbReference type="InterPro" id="IPR050259">
    <property type="entry name" value="SDR"/>
</dbReference>
<dbReference type="InterPro" id="IPR020904">
    <property type="entry name" value="Sc_DH/Rdtase_CS"/>
</dbReference>
<reference evidence="3" key="2">
    <citation type="submission" date="2023-01" db="EMBL/GenBank/DDBJ databases">
        <authorList>
            <person name="Sun Q."/>
            <person name="Evtushenko L."/>
        </authorList>
    </citation>
    <scope>NUCLEOTIDE SEQUENCE</scope>
    <source>
        <strain evidence="3">VKM Ac-1940</strain>
    </source>
</reference>
<comment type="caution">
    <text evidence="3">The sequence shown here is derived from an EMBL/GenBank/DDBJ whole genome shotgun (WGS) entry which is preliminary data.</text>
</comment>
<dbReference type="InterPro" id="IPR002347">
    <property type="entry name" value="SDR_fam"/>
</dbReference>
<dbReference type="PANTHER" id="PTHR42879:SF2">
    <property type="entry name" value="3-OXOACYL-[ACYL-CARRIER-PROTEIN] REDUCTASE FABG"/>
    <property type="match status" value="1"/>
</dbReference>
<gene>
    <name evidence="3" type="ORF">GCM10017591_12270</name>
</gene>
<reference evidence="3" key="1">
    <citation type="journal article" date="2014" name="Int. J. Syst. Evol. Microbiol.">
        <title>Complete genome sequence of Corynebacterium casei LMG S-19264T (=DSM 44701T), isolated from a smear-ripened cheese.</title>
        <authorList>
            <consortium name="US DOE Joint Genome Institute (JGI-PGF)"/>
            <person name="Walter F."/>
            <person name="Albersmeier A."/>
            <person name="Kalinowski J."/>
            <person name="Ruckert C."/>
        </authorList>
    </citation>
    <scope>NUCLEOTIDE SEQUENCE</scope>
    <source>
        <strain evidence="3">VKM Ac-1940</strain>
    </source>
</reference>
<dbReference type="PRINTS" id="PR00081">
    <property type="entry name" value="GDHRDH"/>
</dbReference>
<dbReference type="SUPFAM" id="SSF51735">
    <property type="entry name" value="NAD(P)-binding Rossmann-fold domains"/>
    <property type="match status" value="1"/>
</dbReference>
<dbReference type="GO" id="GO:0032787">
    <property type="term" value="P:monocarboxylic acid metabolic process"/>
    <property type="evidence" value="ECO:0007669"/>
    <property type="project" value="UniProtKB-ARBA"/>
</dbReference>
<name>A0A9W6HKX6_9MICO</name>
<dbReference type="PANTHER" id="PTHR42879">
    <property type="entry name" value="3-OXOACYL-(ACYL-CARRIER-PROTEIN) REDUCTASE"/>
    <property type="match status" value="1"/>
</dbReference>
<dbReference type="Pfam" id="PF13561">
    <property type="entry name" value="adh_short_C2"/>
    <property type="match status" value="1"/>
</dbReference>
<dbReference type="EMBL" id="BSER01000008">
    <property type="protein sequence ID" value="GLJ95165.1"/>
    <property type="molecule type" value="Genomic_DNA"/>
</dbReference>
<dbReference type="CDD" id="cd05233">
    <property type="entry name" value="SDR_c"/>
    <property type="match status" value="1"/>
</dbReference>
<sequence length="264" mass="27548">MSLYLCLFIDSIPRYGVAMSQVSFDFQGMSVVVTGGARGIGAGIGAVFAAAGAEVTVWDRDPAAFTGTWHPALVVSADVTDEASLAAAMTQTLRTVGAVDVLVSSAGITGPVGPLWECGADDWRRVVDIDLTGAFLAAKTVVPHLRERGSGRIITIASIAGKEATASLSAYTAAKHGVVGMTKALARELVRDGVTVNAVAPVMVETELFSQLTDDFIERTRALIPMGRFLTVDEVAATVAWIASDLCGFTTGQVFDLSGGRADY</sequence>
<accession>A0A9W6HKX6</accession>
<protein>
    <submittedName>
        <fullName evidence="3">3-oxoacyl-ACP reductase</fullName>
    </submittedName>
</protein>
<evidence type="ECO:0000313" key="4">
    <source>
        <dbReference type="Proteomes" id="UP001142291"/>
    </source>
</evidence>
<keyword evidence="2" id="KW-0560">Oxidoreductase</keyword>
<evidence type="ECO:0000256" key="2">
    <source>
        <dbReference type="ARBA" id="ARBA00023002"/>
    </source>
</evidence>
<evidence type="ECO:0000256" key="1">
    <source>
        <dbReference type="ARBA" id="ARBA00006484"/>
    </source>
</evidence>
<dbReference type="Gene3D" id="3.40.50.720">
    <property type="entry name" value="NAD(P)-binding Rossmann-like Domain"/>
    <property type="match status" value="1"/>
</dbReference>
<dbReference type="Proteomes" id="UP001142291">
    <property type="component" value="Unassembled WGS sequence"/>
</dbReference>
<dbReference type="AlphaFoldDB" id="A0A9W6HKX6"/>
<dbReference type="PROSITE" id="PS00061">
    <property type="entry name" value="ADH_SHORT"/>
    <property type="match status" value="1"/>
</dbReference>
<dbReference type="GO" id="GO:0016491">
    <property type="term" value="F:oxidoreductase activity"/>
    <property type="evidence" value="ECO:0007669"/>
    <property type="project" value="UniProtKB-KW"/>
</dbReference>